<organism evidence="2 3">
    <name type="scientific">Sphingobacterium haloxyli</name>
    <dbReference type="NCBI Taxonomy" id="2100533"/>
    <lineage>
        <taxon>Bacteria</taxon>
        <taxon>Pseudomonadati</taxon>
        <taxon>Bacteroidota</taxon>
        <taxon>Sphingobacteriia</taxon>
        <taxon>Sphingobacteriales</taxon>
        <taxon>Sphingobacteriaceae</taxon>
        <taxon>Sphingobacterium</taxon>
    </lineage>
</organism>
<comment type="caution">
    <text evidence="2">The sequence shown here is derived from an EMBL/GenBank/DDBJ whole genome shotgun (WGS) entry which is preliminary data.</text>
</comment>
<dbReference type="RefSeq" id="WP_105718208.1">
    <property type="nucleotide sequence ID" value="NZ_PVBQ01000017.1"/>
</dbReference>
<proteinExistence type="predicted"/>
<keyword evidence="1" id="KW-0732">Signal</keyword>
<dbReference type="Pfam" id="PF14055">
    <property type="entry name" value="NVEALA"/>
    <property type="match status" value="1"/>
</dbReference>
<sequence length="78" mass="8201">MKKKLLGGIVAVVIAAVAAINVNINNEAENGLSALSLANVEALALNENSGNCQRNCKVKINYLCITTNGDRHGYICAD</sequence>
<feature type="chain" id="PRO_5015767730" description="NVEALA protein" evidence="1">
    <location>
        <begin position="19"/>
        <end position="78"/>
    </location>
</feature>
<feature type="signal peptide" evidence="1">
    <location>
        <begin position="1"/>
        <end position="18"/>
    </location>
</feature>
<dbReference type="InterPro" id="IPR025905">
    <property type="entry name" value="NVEALA"/>
</dbReference>
<protein>
    <recommendedName>
        <fullName evidence="4">NVEALA protein</fullName>
    </recommendedName>
</protein>
<reference evidence="2 3" key="1">
    <citation type="submission" date="2018-02" db="EMBL/GenBank/DDBJ databases">
        <title>The draft genome of Sphingobacterium sp. 5JN-11.</title>
        <authorList>
            <person name="Liu L."/>
            <person name="Li L."/>
            <person name="Liang L."/>
            <person name="Zhang X."/>
            <person name="Wang T."/>
        </authorList>
    </citation>
    <scope>NUCLEOTIDE SEQUENCE [LARGE SCALE GENOMIC DNA]</scope>
    <source>
        <strain evidence="2 3">5JN-11</strain>
    </source>
</reference>
<evidence type="ECO:0000313" key="2">
    <source>
        <dbReference type="EMBL" id="PRD46113.1"/>
    </source>
</evidence>
<evidence type="ECO:0008006" key="4">
    <source>
        <dbReference type="Google" id="ProtNLM"/>
    </source>
</evidence>
<dbReference type="EMBL" id="PVBQ01000017">
    <property type="protein sequence ID" value="PRD46113.1"/>
    <property type="molecule type" value="Genomic_DNA"/>
</dbReference>
<gene>
    <name evidence="2" type="ORF">C5745_16960</name>
</gene>
<dbReference type="AlphaFoldDB" id="A0A2S9J004"/>
<evidence type="ECO:0000256" key="1">
    <source>
        <dbReference type="SAM" id="SignalP"/>
    </source>
</evidence>
<name>A0A2S9J004_9SPHI</name>
<accession>A0A2S9J004</accession>
<evidence type="ECO:0000313" key="3">
    <source>
        <dbReference type="Proteomes" id="UP000239711"/>
    </source>
</evidence>
<dbReference type="Proteomes" id="UP000239711">
    <property type="component" value="Unassembled WGS sequence"/>
</dbReference>
<keyword evidence="3" id="KW-1185">Reference proteome</keyword>
<dbReference type="OrthoDB" id="9860461at2"/>